<evidence type="ECO:0000256" key="1">
    <source>
        <dbReference type="SAM" id="Phobius"/>
    </source>
</evidence>
<evidence type="ECO:0000313" key="2">
    <source>
        <dbReference type="EMBL" id="OPF87244.1"/>
    </source>
</evidence>
<dbReference type="EMBL" id="MVAB01000001">
    <property type="protein sequence ID" value="OPF87244.1"/>
    <property type="molecule type" value="Genomic_DNA"/>
</dbReference>
<feature type="transmembrane region" description="Helical" evidence="1">
    <location>
        <begin position="53"/>
        <end position="71"/>
    </location>
</feature>
<dbReference type="GO" id="GO:0016020">
    <property type="term" value="C:membrane"/>
    <property type="evidence" value="ECO:0007669"/>
    <property type="project" value="TreeGrafter"/>
</dbReference>
<dbReference type="RefSeq" id="WP_079345575.1">
    <property type="nucleotide sequence ID" value="NZ_MVAB01000001.1"/>
</dbReference>
<dbReference type="AlphaFoldDB" id="A0A1V4DFC8"/>
<keyword evidence="1" id="KW-0812">Transmembrane</keyword>
<organism evidence="2 3">
    <name type="scientific">Vagococcus martis</name>
    <dbReference type="NCBI Taxonomy" id="1768210"/>
    <lineage>
        <taxon>Bacteria</taxon>
        <taxon>Bacillati</taxon>
        <taxon>Bacillota</taxon>
        <taxon>Bacilli</taxon>
        <taxon>Lactobacillales</taxon>
        <taxon>Enterococcaceae</taxon>
        <taxon>Vagococcus</taxon>
    </lineage>
</organism>
<feature type="transmembrane region" description="Helical" evidence="1">
    <location>
        <begin position="134"/>
        <end position="154"/>
    </location>
</feature>
<dbReference type="PROSITE" id="PS50244">
    <property type="entry name" value="S5A_REDUCTASE"/>
    <property type="match status" value="1"/>
</dbReference>
<keyword evidence="3" id="KW-1185">Reference proteome</keyword>
<dbReference type="Pfam" id="PF06966">
    <property type="entry name" value="DUF1295"/>
    <property type="match status" value="1"/>
</dbReference>
<keyword evidence="1" id="KW-1133">Transmembrane helix</keyword>
<feature type="transmembrane region" description="Helical" evidence="1">
    <location>
        <begin position="210"/>
        <end position="229"/>
    </location>
</feature>
<dbReference type="PANTHER" id="PTHR32251">
    <property type="entry name" value="3-OXO-5-ALPHA-STEROID 4-DEHYDROGENASE"/>
    <property type="match status" value="1"/>
</dbReference>
<dbReference type="Gene3D" id="1.20.120.1630">
    <property type="match status" value="1"/>
</dbReference>
<name>A0A1V4DFC8_9ENTE</name>
<gene>
    <name evidence="2" type="ORF">BW731_02960</name>
</gene>
<feature type="transmembrane region" description="Helical" evidence="1">
    <location>
        <begin position="6"/>
        <end position="22"/>
    </location>
</feature>
<keyword evidence="1" id="KW-0472">Membrane</keyword>
<feature type="transmembrane region" description="Helical" evidence="1">
    <location>
        <begin position="29"/>
        <end position="47"/>
    </location>
</feature>
<comment type="caution">
    <text evidence="2">The sequence shown here is derived from an EMBL/GenBank/DDBJ whole genome shotgun (WGS) entry which is preliminary data.</text>
</comment>
<dbReference type="InterPro" id="IPR010721">
    <property type="entry name" value="UstE-like"/>
</dbReference>
<sequence length="258" mass="30124">MYLTIILALFAYFIIWFIISTMKSNYSLVDIAWGGGFVVVAWVGFLMTSPHTIQQILVLLFVTLWGGRLAWHLGLRNWNAPEDYRYVKIKQRWGNQFVHLKAFINIFLLQGILLFIVALPITHTFTNQQAYNTLRWWQILGVFIWIIGFLFEVIGDRQLTKFKENPSNKGKLLTTGLWSITRHPNYFGEVTSWWGIFLLSLSHWTNLWIIIGPITITLLILFVSGVPLLENKYQTRKDFQSYAQHTSKFFPFIGKKGL</sequence>
<reference evidence="2 3" key="1">
    <citation type="submission" date="2017-02" db="EMBL/GenBank/DDBJ databases">
        <title>Vagococcus cremeus sp. nov., isolated from the small intestine of a marten, Martes flavigula.</title>
        <authorList>
            <person name="Tak E.J."/>
            <person name="Bae J.-W."/>
        </authorList>
    </citation>
    <scope>NUCLEOTIDE SEQUENCE [LARGE SCALE GENOMIC DNA]</scope>
    <source>
        <strain evidence="2 3">D7T301</strain>
    </source>
</reference>
<proteinExistence type="predicted"/>
<dbReference type="PANTHER" id="PTHR32251:SF17">
    <property type="entry name" value="STEROID 5-ALPHA REDUCTASE C-TERMINAL DOMAIN-CONTAINING PROTEIN"/>
    <property type="match status" value="1"/>
</dbReference>
<protein>
    <submittedName>
        <fullName evidence="2">Steroid 5-alpha reductase</fullName>
    </submittedName>
</protein>
<dbReference type="Proteomes" id="UP000189970">
    <property type="component" value="Unassembled WGS sequence"/>
</dbReference>
<feature type="transmembrane region" description="Helical" evidence="1">
    <location>
        <begin position="102"/>
        <end position="122"/>
    </location>
</feature>
<evidence type="ECO:0000313" key="3">
    <source>
        <dbReference type="Proteomes" id="UP000189970"/>
    </source>
</evidence>
<accession>A0A1V4DFC8</accession>